<dbReference type="AlphaFoldDB" id="A0A3B0WDR3"/>
<dbReference type="Gene3D" id="3.40.50.300">
    <property type="entry name" value="P-loop containing nucleotide triphosphate hydrolases"/>
    <property type="match status" value="2"/>
</dbReference>
<proteinExistence type="predicted"/>
<dbReference type="PANTHER" id="PTHR30121">
    <property type="entry name" value="UNCHARACTERIZED PROTEIN YJGR-RELATED"/>
    <property type="match status" value="1"/>
</dbReference>
<feature type="compositionally biased region" description="Basic residues" evidence="1">
    <location>
        <begin position="444"/>
        <end position="453"/>
    </location>
</feature>
<dbReference type="SUPFAM" id="SSF52540">
    <property type="entry name" value="P-loop containing nucleoside triphosphate hydrolases"/>
    <property type="match status" value="1"/>
</dbReference>
<feature type="domain" description="Helicase HerA-like C-terminal" evidence="2">
    <location>
        <begin position="10"/>
        <end position="483"/>
    </location>
</feature>
<sequence length="487" mass="53986">MNSEILLGLGEEKVFLDPAFANRHGLIAGATGTGKTITLQVLAEGFSQMGVPVFLSDIKGDLSGISQPGKPHKKIDERVSKIGIENFSFSANPVVFWDLFGEQGHPVRTTISDMGPTLLARLMNLNETQEGVLNIIFEFADDEGMLLLDLKDLRSTLKFVGDNAKNITTGYGHISKASIGAIQRRLLVLEQEGADQFFGEPGLELNDLIKTNDEGLGYINILAADKLMHSPRLYATFLLWLLSELFEELPEVGDLDKPRFVFFFDEAHLLFKEAPKALIEKVEMVVRLIRSKGVGIYFITQSPLDIPESVLGQLGNRVQHALRAFTPRDQKAVRTVAQTMRANPNLDTQKVIGELGVGEALISVLQERGIPSVVQKTLIVPPVSQIGPVKKNERQTVMDNSWLEGRYDTTIDRRSAYEHLVERSQKQIEAAEAASEQQKELRVPAKKQGRKRQSIGESFMKSAARAIGSRFGRQIVRGILGSIFRGR</sequence>
<evidence type="ECO:0000259" key="2">
    <source>
        <dbReference type="Pfam" id="PF05872"/>
    </source>
</evidence>
<accession>A0A3B0WDR3</accession>
<gene>
    <name evidence="3" type="ORF">MNBD_GAMMA03-1392</name>
</gene>
<dbReference type="Pfam" id="PF05872">
    <property type="entry name" value="HerA_C"/>
    <property type="match status" value="1"/>
</dbReference>
<dbReference type="InterPro" id="IPR027417">
    <property type="entry name" value="P-loop_NTPase"/>
</dbReference>
<feature type="region of interest" description="Disordered" evidence="1">
    <location>
        <begin position="435"/>
        <end position="455"/>
    </location>
</feature>
<protein>
    <submittedName>
        <fullName evidence="3">Uncharacterized protein YjgR</fullName>
    </submittedName>
</protein>
<dbReference type="InterPro" id="IPR033186">
    <property type="entry name" value="HerA_C"/>
</dbReference>
<evidence type="ECO:0000256" key="1">
    <source>
        <dbReference type="SAM" id="MobiDB-lite"/>
    </source>
</evidence>
<organism evidence="3">
    <name type="scientific">hydrothermal vent metagenome</name>
    <dbReference type="NCBI Taxonomy" id="652676"/>
    <lineage>
        <taxon>unclassified sequences</taxon>
        <taxon>metagenomes</taxon>
        <taxon>ecological metagenomes</taxon>
    </lineage>
</organism>
<dbReference type="InterPro" id="IPR051162">
    <property type="entry name" value="T4SS_component"/>
</dbReference>
<evidence type="ECO:0000313" key="3">
    <source>
        <dbReference type="EMBL" id="VAW48827.1"/>
    </source>
</evidence>
<dbReference type="PANTHER" id="PTHR30121:SF6">
    <property type="entry name" value="SLR6007 PROTEIN"/>
    <property type="match status" value="1"/>
</dbReference>
<name>A0A3B0WDR3_9ZZZZ</name>
<dbReference type="EMBL" id="UOFC01000234">
    <property type="protein sequence ID" value="VAW48827.1"/>
    <property type="molecule type" value="Genomic_DNA"/>
</dbReference>
<reference evidence="3" key="1">
    <citation type="submission" date="2018-06" db="EMBL/GenBank/DDBJ databases">
        <authorList>
            <person name="Zhirakovskaya E."/>
        </authorList>
    </citation>
    <scope>NUCLEOTIDE SEQUENCE</scope>
</reference>